<dbReference type="PROSITE" id="PS50110">
    <property type="entry name" value="RESPONSE_REGULATORY"/>
    <property type="match status" value="1"/>
</dbReference>
<protein>
    <submittedName>
        <fullName evidence="5">LytTR family two component transcriptional regulator</fullName>
    </submittedName>
</protein>
<keyword evidence="2" id="KW-0175">Coiled coil</keyword>
<evidence type="ECO:0000313" key="5">
    <source>
        <dbReference type="EMBL" id="TDP60181.1"/>
    </source>
</evidence>
<dbReference type="InterPro" id="IPR011006">
    <property type="entry name" value="CheY-like_superfamily"/>
</dbReference>
<dbReference type="SMART" id="SM00850">
    <property type="entry name" value="LytTR"/>
    <property type="match status" value="1"/>
</dbReference>
<proteinExistence type="predicted"/>
<comment type="caution">
    <text evidence="5">The sequence shown here is derived from an EMBL/GenBank/DDBJ whole genome shotgun (WGS) entry which is preliminary data.</text>
</comment>
<dbReference type="Gene3D" id="2.40.50.1020">
    <property type="entry name" value="LytTr DNA-binding domain"/>
    <property type="match status" value="1"/>
</dbReference>
<feature type="domain" description="HTH LytTR-type" evidence="4">
    <location>
        <begin position="255"/>
        <end position="358"/>
    </location>
</feature>
<dbReference type="SUPFAM" id="SSF52172">
    <property type="entry name" value="CheY-like"/>
    <property type="match status" value="1"/>
</dbReference>
<reference evidence="5 6" key="1">
    <citation type="submission" date="2019-03" db="EMBL/GenBank/DDBJ databases">
        <title>Genomic Encyclopedia of Archaeal and Bacterial Type Strains, Phase II (KMG-II): from individual species to whole genera.</title>
        <authorList>
            <person name="Goeker M."/>
        </authorList>
    </citation>
    <scope>NUCLEOTIDE SEQUENCE [LARGE SCALE GENOMIC DNA]</scope>
    <source>
        <strain evidence="5 6">DSM 25687</strain>
    </source>
</reference>
<dbReference type="InterPro" id="IPR007492">
    <property type="entry name" value="LytTR_DNA-bd_dom"/>
</dbReference>
<dbReference type="PANTHER" id="PTHR37299">
    <property type="entry name" value="TRANSCRIPTIONAL REGULATOR-RELATED"/>
    <property type="match status" value="1"/>
</dbReference>
<evidence type="ECO:0000259" key="4">
    <source>
        <dbReference type="PROSITE" id="PS50930"/>
    </source>
</evidence>
<keyword evidence="6" id="KW-1185">Reference proteome</keyword>
<dbReference type="PANTHER" id="PTHR37299:SF1">
    <property type="entry name" value="STAGE 0 SPORULATION PROTEIN A HOMOLOG"/>
    <property type="match status" value="1"/>
</dbReference>
<dbReference type="AlphaFoldDB" id="A0A4R6QCM6"/>
<name>A0A4R6QCM6_9FLAO</name>
<organism evidence="5 6">
    <name type="scientific">Flavobacterium dankookense</name>
    <dbReference type="NCBI Taxonomy" id="706186"/>
    <lineage>
        <taxon>Bacteria</taxon>
        <taxon>Pseudomonadati</taxon>
        <taxon>Bacteroidota</taxon>
        <taxon>Flavobacteriia</taxon>
        <taxon>Flavobacteriales</taxon>
        <taxon>Flavobacteriaceae</taxon>
        <taxon>Flavobacterium</taxon>
    </lineage>
</organism>
<comment type="caution">
    <text evidence="1">Lacks conserved residue(s) required for the propagation of feature annotation.</text>
</comment>
<evidence type="ECO:0000256" key="1">
    <source>
        <dbReference type="PROSITE-ProRule" id="PRU00169"/>
    </source>
</evidence>
<dbReference type="Gene3D" id="3.40.50.2300">
    <property type="match status" value="1"/>
</dbReference>
<feature type="coiled-coil region" evidence="2">
    <location>
        <begin position="203"/>
        <end position="230"/>
    </location>
</feature>
<dbReference type="PROSITE" id="PS50930">
    <property type="entry name" value="HTH_LYTTR"/>
    <property type="match status" value="1"/>
</dbReference>
<sequence length="367" mass="42097">MNYTYIIIDDDQNSVLKTKALAESFQNLTCLAVASTFDDGINLILEHQPKLVFLEINPSNKESNLSFSLISELYRYLKVVPKIIITTNTKEYAFDALKYEVIDYMLKPLHINEFRKAIFKLVRDIEVNYSVVQPTTVSMQPKAVENIVVNQLVAVSDDFSEEEEIEEPINEILEEEETLYPEEEIIEEELAEEKIITSQESIAEEEAKLLETADEEVETTEEIVEENTETEVEVVNPSPKAEEIITVQKEQPLIICVKSYGDYRYIDSTDILYFEADNNSTDIHLNNGEMITAFKTLKHFESVLPPKDFLRIHNSYIINVNQVSRIHTGNALCFIKNSNVKLPFSKSYKENVDLIITRIAGGNYLEI</sequence>
<dbReference type="RefSeq" id="WP_246014006.1">
    <property type="nucleotide sequence ID" value="NZ_SNXR01000012.1"/>
</dbReference>
<dbReference type="InterPro" id="IPR046947">
    <property type="entry name" value="LytR-like"/>
</dbReference>
<evidence type="ECO:0000313" key="6">
    <source>
        <dbReference type="Proteomes" id="UP000295260"/>
    </source>
</evidence>
<dbReference type="InterPro" id="IPR001789">
    <property type="entry name" value="Sig_transdc_resp-reg_receiver"/>
</dbReference>
<accession>A0A4R6QCM6</accession>
<dbReference type="EMBL" id="SNXR01000012">
    <property type="protein sequence ID" value="TDP60181.1"/>
    <property type="molecule type" value="Genomic_DNA"/>
</dbReference>
<evidence type="ECO:0000256" key="2">
    <source>
        <dbReference type="SAM" id="Coils"/>
    </source>
</evidence>
<dbReference type="GO" id="GO:0003677">
    <property type="term" value="F:DNA binding"/>
    <property type="evidence" value="ECO:0007669"/>
    <property type="project" value="InterPro"/>
</dbReference>
<feature type="domain" description="Response regulatory" evidence="3">
    <location>
        <begin position="4"/>
        <end position="122"/>
    </location>
</feature>
<evidence type="ECO:0000259" key="3">
    <source>
        <dbReference type="PROSITE" id="PS50110"/>
    </source>
</evidence>
<dbReference type="GO" id="GO:0000156">
    <property type="term" value="F:phosphorelay response regulator activity"/>
    <property type="evidence" value="ECO:0007669"/>
    <property type="project" value="InterPro"/>
</dbReference>
<dbReference type="Pfam" id="PF04397">
    <property type="entry name" value="LytTR"/>
    <property type="match status" value="1"/>
</dbReference>
<gene>
    <name evidence="5" type="ORF">BC748_1160</name>
</gene>
<dbReference type="Proteomes" id="UP000295260">
    <property type="component" value="Unassembled WGS sequence"/>
</dbReference>